<dbReference type="AlphaFoldDB" id="A0A7I4YF86"/>
<keyword evidence="2" id="KW-1185">Reference proteome</keyword>
<reference evidence="3" key="1">
    <citation type="submission" date="2020-12" db="UniProtKB">
        <authorList>
            <consortium name="WormBaseParasite"/>
        </authorList>
    </citation>
    <scope>IDENTIFICATION</scope>
    <source>
        <strain evidence="3">MHco3</strain>
    </source>
</reference>
<feature type="compositionally biased region" description="Pro residues" evidence="1">
    <location>
        <begin position="50"/>
        <end position="64"/>
    </location>
</feature>
<sequence>MSQPPAPNKSTDRLELLDPFEKCPNERPKAPAKKDEEEEEFINKEEVSDPAPPQKQPSKQPPSK</sequence>
<evidence type="ECO:0000313" key="3">
    <source>
        <dbReference type="WBParaSite" id="HCON_00083855-00001"/>
    </source>
</evidence>
<protein>
    <submittedName>
        <fullName evidence="3">TROAP</fullName>
    </submittedName>
</protein>
<dbReference type="WBParaSite" id="HCON_00083855-00001">
    <property type="protein sequence ID" value="HCON_00083855-00001"/>
    <property type="gene ID" value="HCON_00083855"/>
</dbReference>
<dbReference type="Proteomes" id="UP000025227">
    <property type="component" value="Unplaced"/>
</dbReference>
<feature type="compositionally biased region" description="Basic and acidic residues" evidence="1">
    <location>
        <begin position="10"/>
        <end position="47"/>
    </location>
</feature>
<proteinExistence type="predicted"/>
<organism evidence="2 3">
    <name type="scientific">Haemonchus contortus</name>
    <name type="common">Barber pole worm</name>
    <dbReference type="NCBI Taxonomy" id="6289"/>
    <lineage>
        <taxon>Eukaryota</taxon>
        <taxon>Metazoa</taxon>
        <taxon>Ecdysozoa</taxon>
        <taxon>Nematoda</taxon>
        <taxon>Chromadorea</taxon>
        <taxon>Rhabditida</taxon>
        <taxon>Rhabditina</taxon>
        <taxon>Rhabditomorpha</taxon>
        <taxon>Strongyloidea</taxon>
        <taxon>Trichostrongylidae</taxon>
        <taxon>Haemonchus</taxon>
    </lineage>
</organism>
<evidence type="ECO:0000256" key="1">
    <source>
        <dbReference type="SAM" id="MobiDB-lite"/>
    </source>
</evidence>
<name>A0A7I4YF86_HAECO</name>
<accession>A0A7I4YF86</accession>
<evidence type="ECO:0000313" key="2">
    <source>
        <dbReference type="Proteomes" id="UP000025227"/>
    </source>
</evidence>
<feature type="region of interest" description="Disordered" evidence="1">
    <location>
        <begin position="1"/>
        <end position="64"/>
    </location>
</feature>